<feature type="non-terminal residue" evidence="1">
    <location>
        <position position="1"/>
    </location>
</feature>
<dbReference type="EMBL" id="CAJVQC010052669">
    <property type="protein sequence ID" value="CAG8791856.1"/>
    <property type="molecule type" value="Genomic_DNA"/>
</dbReference>
<dbReference type="Proteomes" id="UP000789920">
    <property type="component" value="Unassembled WGS sequence"/>
</dbReference>
<evidence type="ECO:0000313" key="2">
    <source>
        <dbReference type="Proteomes" id="UP000789920"/>
    </source>
</evidence>
<organism evidence="1 2">
    <name type="scientific">Racocetra persica</name>
    <dbReference type="NCBI Taxonomy" id="160502"/>
    <lineage>
        <taxon>Eukaryota</taxon>
        <taxon>Fungi</taxon>
        <taxon>Fungi incertae sedis</taxon>
        <taxon>Mucoromycota</taxon>
        <taxon>Glomeromycotina</taxon>
        <taxon>Glomeromycetes</taxon>
        <taxon>Diversisporales</taxon>
        <taxon>Gigasporaceae</taxon>
        <taxon>Racocetra</taxon>
    </lineage>
</organism>
<evidence type="ECO:0000313" key="1">
    <source>
        <dbReference type="EMBL" id="CAG8791856.1"/>
    </source>
</evidence>
<accession>A0ACA9RGL4</accession>
<sequence length="356" mass="41368">RNRLEFANGSSISHLIFTLGSNMNGQASNSPLSIKEKHTFSGMDSCYKLEPGQGASHTNIQSIQVNMHLNVRYKDPHNLKELLTEFEIKNGEFENWINTIPGSYRWWFVATDQQSKLKDKMLGETIYPSGLRYNGEMLLYLLTSGKLVFVKYFFKNYTKTNASGFKLEEILENIIDEDWFTEQKRQVDYELSEELKPYLKRERFNKISELIIDEGKKLVRLCNPEPKLLKKINHKSDKNYLFLLQILYELLKIDDKDLSDEVLFSMGRIFSTTENLIHDHIVASRYFKELADDKRSKLRLQSAEAYANIIRIKAMGRLGGPNEVLPYLEIAINLKKADIYFAIYSVYAELGRKDNA</sequence>
<comment type="caution">
    <text evidence="1">The sequence shown here is derived from an EMBL/GenBank/DDBJ whole genome shotgun (WGS) entry which is preliminary data.</text>
</comment>
<protein>
    <submittedName>
        <fullName evidence="1">11104_t:CDS:1</fullName>
    </submittedName>
</protein>
<feature type="non-terminal residue" evidence="1">
    <location>
        <position position="356"/>
    </location>
</feature>
<name>A0ACA9RGL4_9GLOM</name>
<reference evidence="1" key="1">
    <citation type="submission" date="2021-06" db="EMBL/GenBank/DDBJ databases">
        <authorList>
            <person name="Kallberg Y."/>
            <person name="Tangrot J."/>
            <person name="Rosling A."/>
        </authorList>
    </citation>
    <scope>NUCLEOTIDE SEQUENCE</scope>
    <source>
        <strain evidence="1">MA461A</strain>
    </source>
</reference>
<proteinExistence type="predicted"/>
<gene>
    <name evidence="1" type="ORF">RPERSI_LOCUS19303</name>
</gene>
<keyword evidence="2" id="KW-1185">Reference proteome</keyword>